<sequence>MYLTLHHPSDIMDMSAEQLQYISKVVLLRVYGDYIDYVWNKLPGRLKVDLEVRTYRRCDEHYNQPWQRTHIDGPAPKIKDHLSDGDYELGLMIFETYHTIPNVNESNNKFYFDKDDAEITIPEGSYEVQDINEFLKRAILRSHRDALETVDIVLLHGDNSNNSKYNTDDDDNGEGAEYHNNPRKLQHDEM</sequence>
<name>A0A151JFC9_9HYME</name>
<evidence type="ECO:0000313" key="3">
    <source>
        <dbReference type="Proteomes" id="UP000078492"/>
    </source>
</evidence>
<feature type="region of interest" description="Disordered" evidence="1">
    <location>
        <begin position="158"/>
        <end position="190"/>
    </location>
</feature>
<dbReference type="AlphaFoldDB" id="A0A151JFC9"/>
<dbReference type="Proteomes" id="UP000078492">
    <property type="component" value="Unassembled WGS sequence"/>
</dbReference>
<dbReference type="EMBL" id="KQ979020">
    <property type="protein sequence ID" value="KYN24366.1"/>
    <property type="molecule type" value="Genomic_DNA"/>
</dbReference>
<reference evidence="2 3" key="1">
    <citation type="submission" date="2015-09" db="EMBL/GenBank/DDBJ databases">
        <title>Trachymyrmex cornetzi WGS genome.</title>
        <authorList>
            <person name="Nygaard S."/>
            <person name="Hu H."/>
            <person name="Boomsma J."/>
            <person name="Zhang G."/>
        </authorList>
    </citation>
    <scope>NUCLEOTIDE SEQUENCE [LARGE SCALE GENOMIC DNA]</scope>
    <source>
        <strain evidence="2">Tcor2-1</strain>
        <tissue evidence="2">Whole body</tissue>
    </source>
</reference>
<evidence type="ECO:0000256" key="1">
    <source>
        <dbReference type="SAM" id="MobiDB-lite"/>
    </source>
</evidence>
<keyword evidence="3" id="KW-1185">Reference proteome</keyword>
<protein>
    <submittedName>
        <fullName evidence="2">Uncharacterized protein</fullName>
    </submittedName>
</protein>
<evidence type="ECO:0000313" key="2">
    <source>
        <dbReference type="EMBL" id="KYN24366.1"/>
    </source>
</evidence>
<accession>A0A151JFC9</accession>
<organism evidence="2 3">
    <name type="scientific">Trachymyrmex cornetzi</name>
    <dbReference type="NCBI Taxonomy" id="471704"/>
    <lineage>
        <taxon>Eukaryota</taxon>
        <taxon>Metazoa</taxon>
        <taxon>Ecdysozoa</taxon>
        <taxon>Arthropoda</taxon>
        <taxon>Hexapoda</taxon>
        <taxon>Insecta</taxon>
        <taxon>Pterygota</taxon>
        <taxon>Neoptera</taxon>
        <taxon>Endopterygota</taxon>
        <taxon>Hymenoptera</taxon>
        <taxon>Apocrita</taxon>
        <taxon>Aculeata</taxon>
        <taxon>Formicoidea</taxon>
        <taxon>Formicidae</taxon>
        <taxon>Myrmicinae</taxon>
        <taxon>Trachymyrmex</taxon>
    </lineage>
</organism>
<gene>
    <name evidence="2" type="ORF">ALC57_04028</name>
</gene>
<dbReference type="STRING" id="471704.A0A151JFC9"/>
<proteinExistence type="predicted"/>